<dbReference type="Proteomes" id="UP000554482">
    <property type="component" value="Unassembled WGS sequence"/>
</dbReference>
<sequence length="70" mass="7846">MAVQIKLLTANRTRSGLFVVEAPMAGSSKLLKPINIEHRTPPMADWQFEAADRLSHSTSRNRVVQGEWSL</sequence>
<dbReference type="EMBL" id="JABWDY010024912">
    <property type="protein sequence ID" value="KAF5189870.1"/>
    <property type="molecule type" value="Genomic_DNA"/>
</dbReference>
<comment type="caution">
    <text evidence="1">The sequence shown here is derived from an EMBL/GenBank/DDBJ whole genome shotgun (WGS) entry which is preliminary data.</text>
</comment>
<protein>
    <submittedName>
        <fullName evidence="1">Uncharacterized protein</fullName>
    </submittedName>
</protein>
<organism evidence="1 2">
    <name type="scientific">Thalictrum thalictroides</name>
    <name type="common">Rue-anemone</name>
    <name type="synonym">Anemone thalictroides</name>
    <dbReference type="NCBI Taxonomy" id="46969"/>
    <lineage>
        <taxon>Eukaryota</taxon>
        <taxon>Viridiplantae</taxon>
        <taxon>Streptophyta</taxon>
        <taxon>Embryophyta</taxon>
        <taxon>Tracheophyta</taxon>
        <taxon>Spermatophyta</taxon>
        <taxon>Magnoliopsida</taxon>
        <taxon>Ranunculales</taxon>
        <taxon>Ranunculaceae</taxon>
        <taxon>Thalictroideae</taxon>
        <taxon>Thalictrum</taxon>
    </lineage>
</organism>
<name>A0A7J6W057_THATH</name>
<proteinExistence type="predicted"/>
<evidence type="ECO:0000313" key="1">
    <source>
        <dbReference type="EMBL" id="KAF5189870.1"/>
    </source>
</evidence>
<gene>
    <name evidence="1" type="ORF">FRX31_020547</name>
</gene>
<keyword evidence="2" id="KW-1185">Reference proteome</keyword>
<dbReference type="AlphaFoldDB" id="A0A7J6W057"/>
<evidence type="ECO:0000313" key="2">
    <source>
        <dbReference type="Proteomes" id="UP000554482"/>
    </source>
</evidence>
<accession>A0A7J6W057</accession>
<reference evidence="1 2" key="1">
    <citation type="submission" date="2020-06" db="EMBL/GenBank/DDBJ databases">
        <title>Transcriptomic and genomic resources for Thalictrum thalictroides and T. hernandezii: Facilitating candidate gene discovery in an emerging model plant lineage.</title>
        <authorList>
            <person name="Arias T."/>
            <person name="Riano-Pachon D.M."/>
            <person name="Di Stilio V.S."/>
        </authorList>
    </citation>
    <scope>NUCLEOTIDE SEQUENCE [LARGE SCALE GENOMIC DNA]</scope>
    <source>
        <strain evidence="2">cv. WT478/WT964</strain>
        <tissue evidence="1">Leaves</tissue>
    </source>
</reference>